<dbReference type="PANTHER" id="PTHR43372:SF3">
    <property type="entry name" value="AT07710P-RELATED"/>
    <property type="match status" value="1"/>
</dbReference>
<dbReference type="SUPFAM" id="SSF75304">
    <property type="entry name" value="Amidase signature (AS) enzymes"/>
    <property type="match status" value="1"/>
</dbReference>
<dbReference type="OrthoDB" id="6428749at2759"/>
<name>A0A3S3S3B3_9ACAR</name>
<feature type="domain" description="Amidase" evidence="3">
    <location>
        <begin position="573"/>
        <end position="1001"/>
    </location>
</feature>
<dbReference type="AlphaFoldDB" id="A0A3S3S3B3"/>
<comment type="caution">
    <text evidence="4">The sequence shown here is derived from an EMBL/GenBank/DDBJ whole genome shotgun (WGS) entry which is preliminary data.</text>
</comment>
<evidence type="ECO:0000256" key="1">
    <source>
        <dbReference type="ARBA" id="ARBA00009199"/>
    </source>
</evidence>
<evidence type="ECO:0000256" key="2">
    <source>
        <dbReference type="SAM" id="MobiDB-lite"/>
    </source>
</evidence>
<feature type="region of interest" description="Disordered" evidence="2">
    <location>
        <begin position="40"/>
        <end position="66"/>
    </location>
</feature>
<dbReference type="InterPro" id="IPR023631">
    <property type="entry name" value="Amidase_dom"/>
</dbReference>
<dbReference type="STRING" id="1965070.A0A3S3S3B3"/>
<dbReference type="PROSITE" id="PS00571">
    <property type="entry name" value="AMIDASES"/>
    <property type="match status" value="1"/>
</dbReference>
<evidence type="ECO:0000313" key="5">
    <source>
        <dbReference type="Proteomes" id="UP000285301"/>
    </source>
</evidence>
<dbReference type="InterPro" id="IPR052739">
    <property type="entry name" value="FAAH2"/>
</dbReference>
<gene>
    <name evidence="4" type="ORF">B4U79_08479</name>
</gene>
<dbReference type="InterPro" id="IPR036928">
    <property type="entry name" value="AS_sf"/>
</dbReference>
<sequence>MAIVETLGRNIDHNSFLSRRTLIDEIKKLGVESRWESKRSSLSNDVRSQDDSVGGKEASKSPSIKRRKKSLNCALLDKDYRSDLTKQVVNHRSNRTQYRFANSDENLFATQMTIAERIHSFMLGSTMRNHSLLTHEPHFVERSQLSVLFWKHNAAEMLMSAIDYGSIRYSSIAIWKKQYAEAHCERNELCEFRNEFKCEDELLDAARAPLILHVNDSDYESESNKLRARISEALSGKESLGFENVFCNYKRYALTLRSSITLCNGDGSNQATLSINYSRFYCESNCVSLRLLSIENRIDGEPKIKKQCNSLLNAEVYNENHEDAFTYAICSRRNTQICDSISQAQARLGLNIIEREQLISLKASKRSKIADVSGKYVESLHSKQRKMSRPNSEENNDQIKRSSNVNVAKQSFKRKYSETMPDCIAHSEDDAKTISGKRVTNLKSKRFKTEKICHDCIDLIASKSSQLLQSVSVNERHHKEVKNESLMEICMHVLPVIHSKYLNKIKILRMVLVPISNYRNLVSRLIEIICYVYGNLRYPSKKNQLPAVENDVLLIPAVEIAQRIRERKLKAVDVVKAYLKRIEEVNPIINAVIKSREEAIREAEQIDEKLEHDWESVGLLPLLGVPFTVKDTVSVKGMPLCAGLVSRKEELASEDAKLVSNLRQAGAIPIAITNVPELAMSFETSNFLFGRTNNPYDLALIPGGSSGGEGALISSAGSIIGVGTDLGGSIRLPAYFCGIFGHKSSNDVVSRDGIFSLKVPELESLLAVGPICRYATDLKPLLKAMAKDEISRLPKIDSVVDLSKIRIFYMLENENALNTSVSCETKDAILKVVSHFEQTYKVQCTKVDVKKMSDGFNFFLATMAKATSSSSSSPFDGGEFNLPLEILRKLLGRSSHVASVLSLFVYVTIFSLFSKTNLDESKELKKQLIDIFGDDGVFLYPCYPNINVKHDTPTLLWHNLSYTTVFNLMNLPVTQCAFGLNKNGLPVGFQVAANELNDHLTIAVAEEIEKVFGGWVPPFIIKNQPK</sequence>
<dbReference type="GO" id="GO:0012505">
    <property type="term" value="C:endomembrane system"/>
    <property type="evidence" value="ECO:0007669"/>
    <property type="project" value="TreeGrafter"/>
</dbReference>
<feature type="compositionally biased region" description="Basic and acidic residues" evidence="2">
    <location>
        <begin position="47"/>
        <end position="59"/>
    </location>
</feature>
<reference evidence="4 5" key="1">
    <citation type="journal article" date="2018" name="Gigascience">
        <title>Genomes of trombidid mites reveal novel predicted allergens and laterally-transferred genes associated with secondary metabolism.</title>
        <authorList>
            <person name="Dong X."/>
            <person name="Chaisiri K."/>
            <person name="Xia D."/>
            <person name="Armstrong S.D."/>
            <person name="Fang Y."/>
            <person name="Donnelly M.J."/>
            <person name="Kadowaki T."/>
            <person name="McGarry J.W."/>
            <person name="Darby A.C."/>
            <person name="Makepeace B.L."/>
        </authorList>
    </citation>
    <scope>NUCLEOTIDE SEQUENCE [LARGE SCALE GENOMIC DNA]</scope>
    <source>
        <strain evidence="4">UoL-WK</strain>
    </source>
</reference>
<keyword evidence="5" id="KW-1185">Reference proteome</keyword>
<comment type="similarity">
    <text evidence="1">Belongs to the amidase family.</text>
</comment>
<dbReference type="Gene3D" id="3.90.1300.10">
    <property type="entry name" value="Amidase signature (AS) domain"/>
    <property type="match status" value="1"/>
</dbReference>
<dbReference type="InterPro" id="IPR020556">
    <property type="entry name" value="Amidase_CS"/>
</dbReference>
<evidence type="ECO:0000313" key="4">
    <source>
        <dbReference type="EMBL" id="RWS09843.1"/>
    </source>
</evidence>
<dbReference type="EMBL" id="NCKU01002320">
    <property type="protein sequence ID" value="RWS09843.1"/>
    <property type="molecule type" value="Genomic_DNA"/>
</dbReference>
<proteinExistence type="inferred from homology"/>
<organism evidence="4 5">
    <name type="scientific">Dinothrombium tinctorium</name>
    <dbReference type="NCBI Taxonomy" id="1965070"/>
    <lineage>
        <taxon>Eukaryota</taxon>
        <taxon>Metazoa</taxon>
        <taxon>Ecdysozoa</taxon>
        <taxon>Arthropoda</taxon>
        <taxon>Chelicerata</taxon>
        <taxon>Arachnida</taxon>
        <taxon>Acari</taxon>
        <taxon>Acariformes</taxon>
        <taxon>Trombidiformes</taxon>
        <taxon>Prostigmata</taxon>
        <taxon>Anystina</taxon>
        <taxon>Parasitengona</taxon>
        <taxon>Trombidioidea</taxon>
        <taxon>Trombidiidae</taxon>
        <taxon>Dinothrombium</taxon>
    </lineage>
</organism>
<protein>
    <recommendedName>
        <fullName evidence="3">Amidase domain-containing protein</fullName>
    </recommendedName>
</protein>
<evidence type="ECO:0000259" key="3">
    <source>
        <dbReference type="Pfam" id="PF01425"/>
    </source>
</evidence>
<accession>A0A3S3S3B3</accession>
<dbReference type="PANTHER" id="PTHR43372">
    <property type="entry name" value="FATTY-ACID AMIDE HYDROLASE"/>
    <property type="match status" value="1"/>
</dbReference>
<dbReference type="Pfam" id="PF01425">
    <property type="entry name" value="Amidase"/>
    <property type="match status" value="1"/>
</dbReference>
<dbReference type="Proteomes" id="UP000285301">
    <property type="component" value="Unassembled WGS sequence"/>
</dbReference>